<keyword evidence="3" id="KW-1185">Reference proteome</keyword>
<gene>
    <name evidence="2" type="ORF">ISN45_At02g014060</name>
</gene>
<dbReference type="EMBL" id="JAEFBK010000002">
    <property type="protein sequence ID" value="KAG7636816.1"/>
    <property type="molecule type" value="Genomic_DNA"/>
</dbReference>
<sequence>MAITRKNLVAFCFTILFIISSIHCLPTTARSPGYGIEPQRRRRVTCFSFSFCKPARGLASCDLFCKRLKFESGLCTGDLEKCCCIDYIN</sequence>
<name>A0A8T2FN55_9BRAS</name>
<evidence type="ECO:0000313" key="2">
    <source>
        <dbReference type="EMBL" id="KAG7636816.1"/>
    </source>
</evidence>
<feature type="signal peptide" evidence="1">
    <location>
        <begin position="1"/>
        <end position="24"/>
    </location>
</feature>
<reference evidence="2 3" key="1">
    <citation type="submission" date="2020-12" db="EMBL/GenBank/DDBJ databases">
        <title>Concerted genomic and epigenomic changes stabilize Arabidopsis allopolyploids.</title>
        <authorList>
            <person name="Chen Z."/>
        </authorList>
    </citation>
    <scope>NUCLEOTIDE SEQUENCE [LARGE SCALE GENOMIC DNA]</scope>
    <source>
        <strain evidence="2">Allo738</strain>
        <tissue evidence="2">Leaf</tissue>
    </source>
</reference>
<protein>
    <submittedName>
        <fullName evidence="2">Uncharacterized protein</fullName>
    </submittedName>
</protein>
<keyword evidence="1" id="KW-0732">Signal</keyword>
<comment type="caution">
    <text evidence="2">The sequence shown here is derived from an EMBL/GenBank/DDBJ whole genome shotgun (WGS) entry which is preliminary data.</text>
</comment>
<dbReference type="AlphaFoldDB" id="A0A8T2FN55"/>
<organism evidence="2 3">
    <name type="scientific">Arabidopsis thaliana x Arabidopsis arenosa</name>
    <dbReference type="NCBI Taxonomy" id="1240361"/>
    <lineage>
        <taxon>Eukaryota</taxon>
        <taxon>Viridiplantae</taxon>
        <taxon>Streptophyta</taxon>
        <taxon>Embryophyta</taxon>
        <taxon>Tracheophyta</taxon>
        <taxon>Spermatophyta</taxon>
        <taxon>Magnoliopsida</taxon>
        <taxon>eudicotyledons</taxon>
        <taxon>Gunneridae</taxon>
        <taxon>Pentapetalae</taxon>
        <taxon>rosids</taxon>
        <taxon>malvids</taxon>
        <taxon>Brassicales</taxon>
        <taxon>Brassicaceae</taxon>
        <taxon>Camelineae</taxon>
        <taxon>Arabidopsis</taxon>
    </lineage>
</organism>
<evidence type="ECO:0000256" key="1">
    <source>
        <dbReference type="SAM" id="SignalP"/>
    </source>
</evidence>
<evidence type="ECO:0000313" key="3">
    <source>
        <dbReference type="Proteomes" id="UP000694240"/>
    </source>
</evidence>
<feature type="chain" id="PRO_5035949088" evidence="1">
    <location>
        <begin position="25"/>
        <end position="89"/>
    </location>
</feature>
<accession>A0A8T2FN55</accession>
<proteinExistence type="predicted"/>
<dbReference type="Proteomes" id="UP000694240">
    <property type="component" value="Chromosome 2"/>
</dbReference>